<name>F0F6S4_9BACT</name>
<proteinExistence type="predicted"/>
<accession>F0F6S4</accession>
<sequence length="70" mass="7605">LTLKNRPDCNGLLPRPVNLYISHLPALHWLGNTMTPRGKQCSIPLCMTGADGENVVNNGSLEAVFPSVYV</sequence>
<comment type="caution">
    <text evidence="1">The sequence shown here is derived from an EMBL/GenBank/DDBJ whole genome shotgun (WGS) entry which is preliminary data.</text>
</comment>
<organism evidence="1 2">
    <name type="scientific">Prevotella multiformis DSM 16608</name>
    <dbReference type="NCBI Taxonomy" id="888743"/>
    <lineage>
        <taxon>Bacteria</taxon>
        <taxon>Pseudomonadati</taxon>
        <taxon>Bacteroidota</taxon>
        <taxon>Bacteroidia</taxon>
        <taxon>Bacteroidales</taxon>
        <taxon>Prevotellaceae</taxon>
        <taxon>Prevotella</taxon>
    </lineage>
</organism>
<dbReference type="EMBL" id="AEWX01000018">
    <property type="protein sequence ID" value="EGC20051.1"/>
    <property type="molecule type" value="Genomic_DNA"/>
</dbReference>
<keyword evidence="2" id="KW-1185">Reference proteome</keyword>
<dbReference type="Proteomes" id="UP000005697">
    <property type="component" value="Unassembled WGS sequence"/>
</dbReference>
<feature type="non-terminal residue" evidence="1">
    <location>
        <position position="1"/>
    </location>
</feature>
<dbReference type="HOGENOM" id="CLU_2746118_0_0_10"/>
<gene>
    <name evidence="1" type="ORF">HMPREF9141_1291</name>
</gene>
<dbReference type="RefSeq" id="WP_007368818.1">
    <property type="nucleotide sequence ID" value="NZ_GL872283.1"/>
</dbReference>
<protein>
    <submittedName>
        <fullName evidence="1">Uncharacterized protein</fullName>
    </submittedName>
</protein>
<dbReference type="AlphaFoldDB" id="F0F6S4"/>
<evidence type="ECO:0000313" key="1">
    <source>
        <dbReference type="EMBL" id="EGC20051.1"/>
    </source>
</evidence>
<evidence type="ECO:0000313" key="2">
    <source>
        <dbReference type="Proteomes" id="UP000005697"/>
    </source>
</evidence>
<reference evidence="1 2" key="1">
    <citation type="submission" date="2011-01" db="EMBL/GenBank/DDBJ databases">
        <authorList>
            <person name="Muzny D."/>
            <person name="Qin X."/>
            <person name="Deng J."/>
            <person name="Jiang H."/>
            <person name="Liu Y."/>
            <person name="Qu J."/>
            <person name="Song X.-Z."/>
            <person name="Zhang L."/>
            <person name="Thornton R."/>
            <person name="Coyle M."/>
            <person name="Francisco L."/>
            <person name="Jackson L."/>
            <person name="Javaid M."/>
            <person name="Korchina V."/>
            <person name="Kovar C."/>
            <person name="Mata R."/>
            <person name="Mathew T."/>
            <person name="Ngo R."/>
            <person name="Nguyen L."/>
            <person name="Nguyen N."/>
            <person name="Okwuonu G."/>
            <person name="Ongeri F."/>
            <person name="Pham C."/>
            <person name="Simmons D."/>
            <person name="Wilczek-Boney K."/>
            <person name="Hale W."/>
            <person name="Jakkamsetti A."/>
            <person name="Pham P."/>
            <person name="Ruth R."/>
            <person name="San Lucas F."/>
            <person name="Warren J."/>
            <person name="Zhang J."/>
            <person name="Zhao Z."/>
            <person name="Zhou C."/>
            <person name="Zhu D."/>
            <person name="Lee S."/>
            <person name="Bess C."/>
            <person name="Blankenburg K."/>
            <person name="Forbes L."/>
            <person name="Fu Q."/>
            <person name="Gubbala S."/>
            <person name="Hirani K."/>
            <person name="Jayaseelan J.C."/>
            <person name="Lara F."/>
            <person name="Munidasa M."/>
            <person name="Palculict T."/>
            <person name="Patil S."/>
            <person name="Pu L.-L."/>
            <person name="Saada N."/>
            <person name="Tang L."/>
            <person name="Weissenberger G."/>
            <person name="Zhu Y."/>
            <person name="Hemphill L."/>
            <person name="Shang Y."/>
            <person name="Youmans B."/>
            <person name="Ayvaz T."/>
            <person name="Ross M."/>
            <person name="Santibanez J."/>
            <person name="Aqrawi P."/>
            <person name="Gross S."/>
            <person name="Joshi V."/>
            <person name="Fowler G."/>
            <person name="Nazareth L."/>
            <person name="Reid J."/>
            <person name="Worley K."/>
            <person name="Petrosino J."/>
            <person name="Highlander S."/>
            <person name="Gibbs R."/>
        </authorList>
    </citation>
    <scope>NUCLEOTIDE SEQUENCE [LARGE SCALE GENOMIC DNA]</scope>
    <source>
        <strain evidence="1 2">DSM 16608</strain>
    </source>
</reference>